<organism evidence="2 3">
    <name type="scientific">Zea mays</name>
    <name type="common">Maize</name>
    <dbReference type="NCBI Taxonomy" id="4577"/>
    <lineage>
        <taxon>Eukaryota</taxon>
        <taxon>Viridiplantae</taxon>
        <taxon>Streptophyta</taxon>
        <taxon>Embryophyta</taxon>
        <taxon>Tracheophyta</taxon>
        <taxon>Spermatophyta</taxon>
        <taxon>Magnoliopsida</taxon>
        <taxon>Liliopsida</taxon>
        <taxon>Poales</taxon>
        <taxon>Poaceae</taxon>
        <taxon>PACMAD clade</taxon>
        <taxon>Panicoideae</taxon>
        <taxon>Andropogonodae</taxon>
        <taxon>Andropogoneae</taxon>
        <taxon>Tripsacinae</taxon>
        <taxon>Zea</taxon>
    </lineage>
</organism>
<reference evidence="2" key="2">
    <citation type="submission" date="2019-07" db="EMBL/GenBank/DDBJ databases">
        <authorList>
            <person name="Seetharam A."/>
            <person name="Woodhouse M."/>
            <person name="Cannon E."/>
        </authorList>
    </citation>
    <scope>NUCLEOTIDE SEQUENCE [LARGE SCALE GENOMIC DNA]</scope>
    <source>
        <strain evidence="2">cv. B73</strain>
    </source>
</reference>
<evidence type="ECO:0000313" key="3">
    <source>
        <dbReference type="Proteomes" id="UP000007305"/>
    </source>
</evidence>
<protein>
    <submittedName>
        <fullName evidence="2">Uncharacterized protein</fullName>
    </submittedName>
</protein>
<sequence>MERLSRPRFPEAEHSRMCGRRAEIGGRPAAAIIGPNLANEQGAGSRDRLREMWRPRSTGECEIGGIMAAAGCYRDRDSGGGGRRMERLSRPRFSEAKHSRMWMPTMCT</sequence>
<dbReference type="InParanoid" id="A0A804LIX0"/>
<dbReference type="AlphaFoldDB" id="A0A804LIX0"/>
<proteinExistence type="predicted"/>
<accession>A0A804LIX0</accession>
<evidence type="ECO:0000256" key="1">
    <source>
        <dbReference type="SAM" id="MobiDB-lite"/>
    </source>
</evidence>
<reference evidence="3" key="1">
    <citation type="submission" date="2015-12" db="EMBL/GenBank/DDBJ databases">
        <title>Update maize B73 reference genome by single molecule sequencing technologies.</title>
        <authorList>
            <consortium name="Maize Genome Sequencing Project"/>
            <person name="Ware D."/>
        </authorList>
    </citation>
    <scope>NUCLEOTIDE SEQUENCE [LARGE SCALE GENOMIC DNA]</scope>
    <source>
        <strain evidence="3">cv. B73</strain>
    </source>
</reference>
<reference evidence="2" key="3">
    <citation type="submission" date="2021-05" db="UniProtKB">
        <authorList>
            <consortium name="EnsemblPlants"/>
        </authorList>
    </citation>
    <scope>IDENTIFICATION</scope>
    <source>
        <strain evidence="2">cv. B73</strain>
    </source>
</reference>
<dbReference type="Gramene" id="Zm00001eb014220_T001">
    <property type="protein sequence ID" value="Zm00001eb014220_P001"/>
    <property type="gene ID" value="Zm00001eb014220"/>
</dbReference>
<dbReference type="Proteomes" id="UP000007305">
    <property type="component" value="Chromosome 1"/>
</dbReference>
<name>A0A804LIX0_MAIZE</name>
<dbReference type="EnsemblPlants" id="Zm00001eb014220_T001">
    <property type="protein sequence ID" value="Zm00001eb014220_P001"/>
    <property type="gene ID" value="Zm00001eb014220"/>
</dbReference>
<feature type="compositionally biased region" description="Basic and acidic residues" evidence="1">
    <location>
        <begin position="76"/>
        <end position="98"/>
    </location>
</feature>
<evidence type="ECO:0000313" key="2">
    <source>
        <dbReference type="EnsemblPlants" id="Zm00001eb014220_P001"/>
    </source>
</evidence>
<keyword evidence="3" id="KW-1185">Reference proteome</keyword>
<feature type="region of interest" description="Disordered" evidence="1">
    <location>
        <begin position="76"/>
        <end position="108"/>
    </location>
</feature>